<dbReference type="GO" id="GO:0042545">
    <property type="term" value="P:cell wall modification"/>
    <property type="evidence" value="ECO:0007669"/>
    <property type="project" value="UniProtKB-UniRule"/>
</dbReference>
<evidence type="ECO:0000313" key="7">
    <source>
        <dbReference type="EMBL" id="AYD47881.1"/>
    </source>
</evidence>
<dbReference type="KEGG" id="ark:D6B99_09935"/>
<name>A0A386HR18_9BACT</name>
<keyword evidence="5" id="KW-0732">Signal</keyword>
<evidence type="ECO:0000313" key="8">
    <source>
        <dbReference type="Proteomes" id="UP000266118"/>
    </source>
</evidence>
<evidence type="ECO:0000259" key="6">
    <source>
        <dbReference type="Pfam" id="PF01095"/>
    </source>
</evidence>
<keyword evidence="8" id="KW-1185">Reference proteome</keyword>
<comment type="pathway">
    <text evidence="5">Glycan metabolism; pectin degradation; 2-dehydro-3-deoxy-D-gluconate from pectin: step 1/5.</text>
</comment>
<comment type="catalytic activity">
    <reaction evidence="5">
        <text>[(1-&gt;4)-alpha-D-galacturonosyl methyl ester](n) + n H2O = [(1-&gt;4)-alpha-D-galacturonosyl](n) + n methanol + n H(+)</text>
        <dbReference type="Rhea" id="RHEA:22380"/>
        <dbReference type="Rhea" id="RHEA-COMP:14570"/>
        <dbReference type="Rhea" id="RHEA-COMP:14573"/>
        <dbReference type="ChEBI" id="CHEBI:15377"/>
        <dbReference type="ChEBI" id="CHEBI:15378"/>
        <dbReference type="ChEBI" id="CHEBI:17790"/>
        <dbReference type="ChEBI" id="CHEBI:140522"/>
        <dbReference type="ChEBI" id="CHEBI:140523"/>
        <dbReference type="EC" id="3.1.1.11"/>
    </reaction>
</comment>
<gene>
    <name evidence="7" type="ORF">D6B99_09935</name>
</gene>
<sequence length="325" mass="36475">MSRKIILIFGFVCTLIFTSARVFASDYKSKITVAKDGSGDFTSIEKAIESCKSFPDQRITIFIKNGVYKEKVIIPSWNTKISLIGQNKDSTIISFGDYFGKINKGPNSTFYTATLLVQANDFHAENLTIENSAGPIGQAVALDVEGDRCSFINCRLLGNQDTVYASGENFRQYFKDCYITGTTDFIFGEATALFEDCEIVCKANSYITAASTPENTKYGFVFRNCTLKALAKVTKVFLGRPWRKYANVVYLECNLGKFIAPEGWQNWSRTENYKTVFYAEYHNKGEGSNLSARVSWAKQLTQEQANQYTVKNILSGNDNWNPLAN</sequence>
<reference evidence="7 8" key="1">
    <citation type="submission" date="2018-09" db="EMBL/GenBank/DDBJ databases">
        <title>Arachidicoccus sp. nov., a bacterium isolated from soil.</title>
        <authorList>
            <person name="Weon H.-Y."/>
            <person name="Kwon S.-W."/>
            <person name="Lee S.A."/>
        </authorList>
    </citation>
    <scope>NUCLEOTIDE SEQUENCE [LARGE SCALE GENOMIC DNA]</scope>
    <source>
        <strain evidence="7 8">KIS59-12</strain>
    </source>
</reference>
<dbReference type="InterPro" id="IPR012334">
    <property type="entry name" value="Pectin_lyas_fold"/>
</dbReference>
<dbReference type="FunFam" id="2.160.20.10:FF:000052">
    <property type="entry name" value="Pectinesterase"/>
    <property type="match status" value="1"/>
</dbReference>
<organism evidence="7 8">
    <name type="scientific">Arachidicoccus soli</name>
    <dbReference type="NCBI Taxonomy" id="2341117"/>
    <lineage>
        <taxon>Bacteria</taxon>
        <taxon>Pseudomonadati</taxon>
        <taxon>Bacteroidota</taxon>
        <taxon>Chitinophagia</taxon>
        <taxon>Chitinophagales</taxon>
        <taxon>Chitinophagaceae</taxon>
        <taxon>Arachidicoccus</taxon>
    </lineage>
</organism>
<comment type="similarity">
    <text evidence="1">Belongs to the pectinesterase family.</text>
</comment>
<dbReference type="AlphaFoldDB" id="A0A386HR18"/>
<dbReference type="EMBL" id="CP032489">
    <property type="protein sequence ID" value="AYD47881.1"/>
    <property type="molecule type" value="Genomic_DNA"/>
</dbReference>
<dbReference type="PANTHER" id="PTHR31321:SF57">
    <property type="entry name" value="PECTINESTERASE 53-RELATED"/>
    <property type="match status" value="1"/>
</dbReference>
<dbReference type="GO" id="GO:0030599">
    <property type="term" value="F:pectinesterase activity"/>
    <property type="evidence" value="ECO:0007669"/>
    <property type="project" value="UniProtKB-UniRule"/>
</dbReference>
<dbReference type="PROSITE" id="PS00800">
    <property type="entry name" value="PECTINESTERASE_1"/>
    <property type="match status" value="1"/>
</dbReference>
<dbReference type="Gene3D" id="2.160.20.10">
    <property type="entry name" value="Single-stranded right-handed beta-helix, Pectin lyase-like"/>
    <property type="match status" value="1"/>
</dbReference>
<dbReference type="InterPro" id="IPR033131">
    <property type="entry name" value="Pectinesterase_Asp_AS"/>
</dbReference>
<dbReference type="UniPathway" id="UPA00545">
    <property type="reaction ID" value="UER00823"/>
</dbReference>
<dbReference type="RefSeq" id="WP_119987687.1">
    <property type="nucleotide sequence ID" value="NZ_CP032489.1"/>
</dbReference>
<dbReference type="Proteomes" id="UP000266118">
    <property type="component" value="Chromosome"/>
</dbReference>
<accession>A0A386HR18</accession>
<dbReference type="GO" id="GO:0045490">
    <property type="term" value="P:pectin catabolic process"/>
    <property type="evidence" value="ECO:0007669"/>
    <property type="project" value="UniProtKB-UniRule"/>
</dbReference>
<dbReference type="OrthoDB" id="9804686at2"/>
<dbReference type="SUPFAM" id="SSF51126">
    <property type="entry name" value="Pectin lyase-like"/>
    <property type="match status" value="1"/>
</dbReference>
<feature type="active site" evidence="4">
    <location>
        <position position="184"/>
    </location>
</feature>
<feature type="chain" id="PRO_5017099236" description="Pectinesterase" evidence="5">
    <location>
        <begin position="25"/>
        <end position="325"/>
    </location>
</feature>
<keyword evidence="3 5" id="KW-0063">Aspartyl esterase</keyword>
<evidence type="ECO:0000256" key="5">
    <source>
        <dbReference type="RuleBase" id="RU000589"/>
    </source>
</evidence>
<dbReference type="GO" id="GO:0009279">
    <property type="term" value="C:cell outer membrane"/>
    <property type="evidence" value="ECO:0007669"/>
    <property type="project" value="TreeGrafter"/>
</dbReference>
<evidence type="ECO:0000256" key="2">
    <source>
        <dbReference type="ARBA" id="ARBA00022801"/>
    </source>
</evidence>
<dbReference type="EC" id="3.1.1.11" evidence="5"/>
<dbReference type="InterPro" id="IPR011050">
    <property type="entry name" value="Pectin_lyase_fold/virulence"/>
</dbReference>
<dbReference type="PANTHER" id="PTHR31321">
    <property type="entry name" value="ACYL-COA THIOESTER HYDROLASE YBHC-RELATED"/>
    <property type="match status" value="1"/>
</dbReference>
<dbReference type="InterPro" id="IPR018040">
    <property type="entry name" value="Pectinesterase_Tyr_AS"/>
</dbReference>
<dbReference type="PROSITE" id="PS00503">
    <property type="entry name" value="PECTINESTERASE_2"/>
    <property type="match status" value="1"/>
</dbReference>
<feature type="domain" description="Pectinesterase catalytic" evidence="6">
    <location>
        <begin position="31"/>
        <end position="317"/>
    </location>
</feature>
<protein>
    <recommendedName>
        <fullName evidence="5">Pectinesterase</fullName>
        <ecNumber evidence="5">3.1.1.11</ecNumber>
    </recommendedName>
</protein>
<proteinExistence type="inferred from homology"/>
<evidence type="ECO:0000256" key="1">
    <source>
        <dbReference type="ARBA" id="ARBA00008891"/>
    </source>
</evidence>
<dbReference type="InterPro" id="IPR000070">
    <property type="entry name" value="Pectinesterase_cat"/>
</dbReference>
<evidence type="ECO:0000256" key="4">
    <source>
        <dbReference type="PROSITE-ProRule" id="PRU10040"/>
    </source>
</evidence>
<evidence type="ECO:0000256" key="3">
    <source>
        <dbReference type="ARBA" id="ARBA00023085"/>
    </source>
</evidence>
<keyword evidence="2 5" id="KW-0378">Hydrolase</keyword>
<dbReference type="Pfam" id="PF01095">
    <property type="entry name" value="Pectinesterase"/>
    <property type="match status" value="1"/>
</dbReference>
<feature type="signal peptide" evidence="5">
    <location>
        <begin position="1"/>
        <end position="24"/>
    </location>
</feature>